<comment type="caution">
    <text evidence="4">The sequence shown here is derived from an EMBL/GenBank/DDBJ whole genome shotgun (WGS) entry which is preliminary data.</text>
</comment>
<feature type="compositionally biased region" description="Polar residues" evidence="1">
    <location>
        <begin position="1"/>
        <end position="11"/>
    </location>
</feature>
<proteinExistence type="predicted"/>
<dbReference type="EMBL" id="SKBN01000204">
    <property type="protein sequence ID" value="TGJ80743.1"/>
    <property type="molecule type" value="Genomic_DNA"/>
</dbReference>
<dbReference type="OrthoDB" id="3647246at2759"/>
<dbReference type="Proteomes" id="UP000297716">
    <property type="component" value="Unassembled WGS sequence"/>
</dbReference>
<reference evidence="4 5" key="1">
    <citation type="submission" date="2019-03" db="EMBL/GenBank/DDBJ databases">
        <title>Draft genome sequence of Xylaria hypoxylon DSM 108379, a ubiquitous saprotrophic-parasitic fungi on hardwood.</title>
        <authorList>
            <person name="Buettner E."/>
            <person name="Leonhardt S."/>
            <person name="Gebauer A.M."/>
            <person name="Liers C."/>
            <person name="Hofrichter M."/>
            <person name="Kellner H."/>
        </authorList>
    </citation>
    <scope>NUCLEOTIDE SEQUENCE [LARGE SCALE GENOMIC DNA]</scope>
    <source>
        <strain evidence="4 5">DSM 108379</strain>
    </source>
</reference>
<name>A0A4Z0YQL1_9PEZI</name>
<evidence type="ECO:0000313" key="4">
    <source>
        <dbReference type="EMBL" id="TGJ80743.1"/>
    </source>
</evidence>
<feature type="domain" description="DUF7102" evidence="2">
    <location>
        <begin position="682"/>
        <end position="840"/>
    </location>
</feature>
<evidence type="ECO:0000256" key="1">
    <source>
        <dbReference type="SAM" id="MobiDB-lite"/>
    </source>
</evidence>
<dbReference type="InterPro" id="IPR055528">
    <property type="entry name" value="DUF7102"/>
</dbReference>
<organism evidence="4 5">
    <name type="scientific">Xylaria hypoxylon</name>
    <dbReference type="NCBI Taxonomy" id="37992"/>
    <lineage>
        <taxon>Eukaryota</taxon>
        <taxon>Fungi</taxon>
        <taxon>Dikarya</taxon>
        <taxon>Ascomycota</taxon>
        <taxon>Pezizomycotina</taxon>
        <taxon>Sordariomycetes</taxon>
        <taxon>Xylariomycetidae</taxon>
        <taxon>Xylariales</taxon>
        <taxon>Xylariaceae</taxon>
        <taxon>Xylaria</taxon>
    </lineage>
</organism>
<evidence type="ECO:0000259" key="3">
    <source>
        <dbReference type="Pfam" id="PF23395"/>
    </source>
</evidence>
<evidence type="ECO:0000313" key="5">
    <source>
        <dbReference type="Proteomes" id="UP000297716"/>
    </source>
</evidence>
<dbReference type="Pfam" id="PF23394">
    <property type="entry name" value="DUF7102"/>
    <property type="match status" value="1"/>
</dbReference>
<evidence type="ECO:0000259" key="2">
    <source>
        <dbReference type="Pfam" id="PF23394"/>
    </source>
</evidence>
<dbReference type="InterPro" id="IPR057559">
    <property type="entry name" value="SAM_6"/>
</dbReference>
<protein>
    <submittedName>
        <fullName evidence="4">Uncharacterized protein</fullName>
    </submittedName>
</protein>
<sequence length="931" mass="103619">MDVDGNTSPQPDQYARDNGLSIDSHIDPFSLVLQINDSVPQLTPDAGPDGLTSDSCLPPLHLPTVDLREQLDVPEVSSSLVAGAVQYDDIEFNGQYDLPLAQYETRKRLSSLKLDPPALFSDPDYDCCELAKSIQKQRRPNISPEMFPFERLNIENDEGLEFPISARQFGQQFGYTIRREKLDVPKEAMYQLARALQDDWSSYENSRLLEGEVSRQIVRLNYNLLSYLPTHMLQFARDLAVTPPLSPCMEHEEYFIPDAEACEVPFASDFSSMLSDDLQAAESAILQKEFDKDVSPILDIDTPVLSPLLDSPALGRDLHKISSIRMESPLLPITSPLRSTNEEPRIPALLKSMDVDHTLSHPKSSEMDVLQIDVTNGTFDHNLERVMKQSAAAVLKSIEQEHISIAGAIARVEVPVMDFSIAEPEWQILPMDPCVHLRWLYDSYSIAIPPCLGESRADSELRWVPFLQKIDMQTLTKEAIDYDDSLSQLLNPPDAMEVPTSVNFVWKRPGFAVLCEPESEEDVEDIKSPASAINDLASLARKRRFENSSIGTLTNLSPSSTSSVEPIVPLRQILAENAIGQKSLLPSMESHSAVSTLLSNYIDIRTAKRRKQDKSLFFLPTSKPEVELQSAPTREPSQPQGDKSSLYQSVALPQTKVTPPTPCPMTNISDAPTKLIKGLTLGRGLFSVLEQLYPTAEIIERDFGRWNTVAWSHYSVLRSTVVSPLAAEADVIVSPATGIIVTTLLKAIQEPLPAHGGRSSIRERIACVALRYERLIVLVSEGNVIDETVRDLAPSEATAYAEFVIFVTSLNCNTEVLYVGGGEATLARWLVSCVVQYAPEAAATQEHIIQDETMWEVFLRRAGFNAYAAQAILVRLQARNNNPRGKGECTKYGLAAFMLMTDVERMQNLRDLMGGESMLKRVNRMLGTRWS</sequence>
<keyword evidence="5" id="KW-1185">Reference proteome</keyword>
<feature type="region of interest" description="Disordered" evidence="1">
    <location>
        <begin position="1"/>
        <end position="20"/>
    </location>
</feature>
<dbReference type="Pfam" id="PF23395">
    <property type="entry name" value="SAM_6"/>
    <property type="match status" value="1"/>
</dbReference>
<gene>
    <name evidence="4" type="ORF">E0Z10_g8028</name>
</gene>
<dbReference type="AlphaFoldDB" id="A0A4Z0YQL1"/>
<feature type="domain" description="SAM-like" evidence="3">
    <location>
        <begin position="849"/>
        <end position="926"/>
    </location>
</feature>
<accession>A0A4Z0YQL1</accession>